<dbReference type="PRINTS" id="PR00259">
    <property type="entry name" value="TMFOUR"/>
</dbReference>
<dbReference type="OrthoDB" id="10033535at2759"/>
<protein>
    <recommendedName>
        <fullName evidence="7">Tetraspanin</fullName>
    </recommendedName>
</protein>
<comment type="subcellular location">
    <subcellularLocation>
        <location evidence="1 7">Membrane</location>
        <topology evidence="1 7">Multi-pass membrane protein</topology>
    </subcellularLocation>
</comment>
<evidence type="ECO:0000256" key="2">
    <source>
        <dbReference type="ARBA" id="ARBA00006840"/>
    </source>
</evidence>
<dbReference type="InterPro" id="IPR018499">
    <property type="entry name" value="Tetraspanin/Peripherin"/>
</dbReference>
<dbReference type="AlphaFoldDB" id="A0A813U9X7"/>
<dbReference type="GO" id="GO:0005886">
    <property type="term" value="C:plasma membrane"/>
    <property type="evidence" value="ECO:0007669"/>
    <property type="project" value="TreeGrafter"/>
</dbReference>
<dbReference type="CDD" id="cd03127">
    <property type="entry name" value="tetraspanin_LEL"/>
    <property type="match status" value="1"/>
</dbReference>
<keyword evidence="3 7" id="KW-0812">Transmembrane</keyword>
<comment type="similarity">
    <text evidence="2 7">Belongs to the tetraspanin (TM4SF) family.</text>
</comment>
<dbReference type="PANTHER" id="PTHR19282">
    <property type="entry name" value="TETRASPANIN"/>
    <property type="match status" value="1"/>
</dbReference>
<dbReference type="InterPro" id="IPR000301">
    <property type="entry name" value="Tetraspanin_animals"/>
</dbReference>
<evidence type="ECO:0000313" key="9">
    <source>
        <dbReference type="Proteomes" id="UP000663879"/>
    </source>
</evidence>
<dbReference type="PANTHER" id="PTHR19282:SF456">
    <property type="entry name" value="CD63 MOLECULE"/>
    <property type="match status" value="1"/>
</dbReference>
<keyword evidence="4 7" id="KW-1133">Transmembrane helix</keyword>
<dbReference type="EMBL" id="CAJNOC010000973">
    <property type="protein sequence ID" value="CAF0822935.1"/>
    <property type="molecule type" value="Genomic_DNA"/>
</dbReference>
<feature type="disulfide bond" evidence="6">
    <location>
        <begin position="156"/>
        <end position="175"/>
    </location>
</feature>
<keyword evidence="5 7" id="KW-0472">Membrane</keyword>
<keyword evidence="6" id="KW-1015">Disulfide bond</keyword>
<feature type="transmembrane region" description="Helical" evidence="7">
    <location>
        <begin position="21"/>
        <end position="46"/>
    </location>
</feature>
<dbReference type="Proteomes" id="UP000663879">
    <property type="component" value="Unassembled WGS sequence"/>
</dbReference>
<evidence type="ECO:0000256" key="7">
    <source>
        <dbReference type="RuleBase" id="RU361218"/>
    </source>
</evidence>
<sequence length="242" mass="27127">MLRIQTKRKTTLKLTNGMRTVKFSLFIFSLLFLAFGLKLVVVGSILNVQFKDYLDFQGKTSISNGAILLITFGCVVTIVSFFGCSGSIRESRCMILTFSTFLIITFFCELVLIFVGFAFKDKMFSMLQEEMVKSINSTQPGIMKTWNVIQREFECCGFDGPDDWQKRGTFMPASCCKTDLACPNDDNPMYGSGCYESLTKWTSSNMSILGGILLIISVFQIFGTTFSCLLAKSIKQGYDIVD</sequence>
<evidence type="ECO:0000313" key="8">
    <source>
        <dbReference type="EMBL" id="CAF0822935.1"/>
    </source>
</evidence>
<dbReference type="Gene3D" id="1.10.1450.10">
    <property type="entry name" value="Tetraspanin"/>
    <property type="match status" value="1"/>
</dbReference>
<evidence type="ECO:0000256" key="1">
    <source>
        <dbReference type="ARBA" id="ARBA00004141"/>
    </source>
</evidence>
<evidence type="ECO:0000256" key="5">
    <source>
        <dbReference type="ARBA" id="ARBA00023136"/>
    </source>
</evidence>
<evidence type="ECO:0000256" key="3">
    <source>
        <dbReference type="ARBA" id="ARBA00022692"/>
    </source>
</evidence>
<evidence type="ECO:0000256" key="4">
    <source>
        <dbReference type="ARBA" id="ARBA00022989"/>
    </source>
</evidence>
<feature type="transmembrane region" description="Helical" evidence="7">
    <location>
        <begin position="96"/>
        <end position="119"/>
    </location>
</feature>
<dbReference type="Pfam" id="PF00335">
    <property type="entry name" value="Tetraspanin"/>
    <property type="match status" value="1"/>
</dbReference>
<keyword evidence="9" id="KW-1185">Reference proteome</keyword>
<gene>
    <name evidence="8" type="ORF">OXX778_LOCUS7565</name>
</gene>
<feature type="disulfide bond" evidence="6">
    <location>
        <begin position="155"/>
        <end position="194"/>
    </location>
</feature>
<dbReference type="InterPro" id="IPR008952">
    <property type="entry name" value="Tetraspanin_EC2_sf"/>
</dbReference>
<dbReference type="SUPFAM" id="SSF48652">
    <property type="entry name" value="Tetraspanin"/>
    <property type="match status" value="1"/>
</dbReference>
<organism evidence="8 9">
    <name type="scientific">Brachionus calyciflorus</name>
    <dbReference type="NCBI Taxonomy" id="104777"/>
    <lineage>
        <taxon>Eukaryota</taxon>
        <taxon>Metazoa</taxon>
        <taxon>Spiralia</taxon>
        <taxon>Gnathifera</taxon>
        <taxon>Rotifera</taxon>
        <taxon>Eurotatoria</taxon>
        <taxon>Monogononta</taxon>
        <taxon>Pseudotrocha</taxon>
        <taxon>Ploima</taxon>
        <taxon>Brachionidae</taxon>
        <taxon>Brachionus</taxon>
    </lineage>
</organism>
<evidence type="ECO:0000256" key="6">
    <source>
        <dbReference type="PIRSR" id="PIRSR002419-1"/>
    </source>
</evidence>
<accession>A0A813U9X7</accession>
<comment type="caution">
    <text evidence="8">The sequence shown here is derived from an EMBL/GenBank/DDBJ whole genome shotgun (WGS) entry which is preliminary data.</text>
</comment>
<feature type="transmembrane region" description="Helical" evidence="7">
    <location>
        <begin position="208"/>
        <end position="231"/>
    </location>
</feature>
<feature type="transmembrane region" description="Helical" evidence="7">
    <location>
        <begin position="66"/>
        <end position="84"/>
    </location>
</feature>
<name>A0A813U9X7_9BILA</name>
<dbReference type="PIRSF" id="PIRSF002419">
    <property type="entry name" value="Tetraspanin"/>
    <property type="match status" value="1"/>
</dbReference>
<reference evidence="8" key="1">
    <citation type="submission" date="2021-02" db="EMBL/GenBank/DDBJ databases">
        <authorList>
            <person name="Nowell W R."/>
        </authorList>
    </citation>
    <scope>NUCLEOTIDE SEQUENCE</scope>
    <source>
        <strain evidence="8">Ploen Becks lab</strain>
    </source>
</reference>
<proteinExistence type="inferred from homology"/>